<accession>A0A2M7WS96</accession>
<evidence type="ECO:0000256" key="4">
    <source>
        <dbReference type="ARBA" id="ARBA00022759"/>
    </source>
</evidence>
<dbReference type="InterPro" id="IPR023091">
    <property type="entry name" value="MetalPrtase_cat_dom_sf_prd"/>
</dbReference>
<dbReference type="GO" id="GO:0008270">
    <property type="term" value="F:zinc ion binding"/>
    <property type="evidence" value="ECO:0007669"/>
    <property type="project" value="UniProtKB-UniRule"/>
</dbReference>
<feature type="binding site" evidence="7">
    <location>
        <position position="107"/>
    </location>
    <ligand>
        <name>Zn(2+)</name>
        <dbReference type="ChEBI" id="CHEBI:29105"/>
        <note>catalytic</note>
    </ligand>
</feature>
<keyword evidence="3 7" id="KW-0479">Metal-binding</keyword>
<dbReference type="Pfam" id="PF02130">
    <property type="entry name" value="YbeY"/>
    <property type="match status" value="1"/>
</dbReference>
<keyword evidence="7" id="KW-0698">rRNA processing</keyword>
<feature type="binding site" evidence="7">
    <location>
        <position position="101"/>
    </location>
    <ligand>
        <name>Zn(2+)</name>
        <dbReference type="ChEBI" id="CHEBI:29105"/>
        <note>catalytic</note>
    </ligand>
</feature>
<comment type="cofactor">
    <cofactor evidence="7">
        <name>Zn(2+)</name>
        <dbReference type="ChEBI" id="CHEBI:29105"/>
    </cofactor>
    <text evidence="7">Binds 1 zinc ion.</text>
</comment>
<dbReference type="AlphaFoldDB" id="A0A2M7WS96"/>
<evidence type="ECO:0000313" key="9">
    <source>
        <dbReference type="Proteomes" id="UP000230758"/>
    </source>
</evidence>
<gene>
    <name evidence="7 8" type="primary">ybeY</name>
    <name evidence="8" type="ORF">CO185_01320</name>
</gene>
<keyword evidence="2 7" id="KW-0540">Nuclease</keyword>
<comment type="caution">
    <text evidence="8">The sequence shown here is derived from an EMBL/GenBank/DDBJ whole genome shotgun (WGS) entry which is preliminary data.</text>
</comment>
<keyword evidence="5 7" id="KW-0378">Hydrolase</keyword>
<dbReference type="GO" id="GO:0005737">
    <property type="term" value="C:cytoplasm"/>
    <property type="evidence" value="ECO:0007669"/>
    <property type="project" value="UniProtKB-SubCell"/>
</dbReference>
<keyword evidence="6 7" id="KW-0862">Zinc</keyword>
<dbReference type="GO" id="GO:0004521">
    <property type="term" value="F:RNA endonuclease activity"/>
    <property type="evidence" value="ECO:0007669"/>
    <property type="project" value="UniProtKB-UniRule"/>
</dbReference>
<proteinExistence type="inferred from homology"/>
<dbReference type="SUPFAM" id="SSF55486">
    <property type="entry name" value="Metalloproteases ('zincins'), catalytic domain"/>
    <property type="match status" value="1"/>
</dbReference>
<comment type="function">
    <text evidence="7">Single strand-specific metallo-endoribonuclease involved in late-stage 70S ribosome quality control and in maturation of the 3' terminus of the 16S rRNA.</text>
</comment>
<feature type="binding site" evidence="7">
    <location>
        <position position="97"/>
    </location>
    <ligand>
        <name>Zn(2+)</name>
        <dbReference type="ChEBI" id="CHEBI:29105"/>
        <note>catalytic</note>
    </ligand>
</feature>
<evidence type="ECO:0000256" key="6">
    <source>
        <dbReference type="ARBA" id="ARBA00022833"/>
    </source>
</evidence>
<dbReference type="Gene3D" id="3.40.390.30">
    <property type="entry name" value="Metalloproteases ('zincins'), catalytic domain"/>
    <property type="match status" value="1"/>
</dbReference>
<dbReference type="GO" id="GO:0006364">
    <property type="term" value="P:rRNA processing"/>
    <property type="evidence" value="ECO:0007669"/>
    <property type="project" value="UniProtKB-UniRule"/>
</dbReference>
<organism evidence="8 9">
    <name type="scientific">Candidatus Zambryskibacteria bacterium CG_4_9_14_3_um_filter_42_15</name>
    <dbReference type="NCBI Taxonomy" id="1975112"/>
    <lineage>
        <taxon>Bacteria</taxon>
        <taxon>Candidatus Zambryskiibacteriota</taxon>
    </lineage>
</organism>
<dbReference type="NCBIfam" id="TIGR00043">
    <property type="entry name" value="rRNA maturation RNase YbeY"/>
    <property type="match status" value="1"/>
</dbReference>
<evidence type="ECO:0000256" key="1">
    <source>
        <dbReference type="ARBA" id="ARBA00010875"/>
    </source>
</evidence>
<dbReference type="HAMAP" id="MF_00009">
    <property type="entry name" value="Endoribonucl_YbeY"/>
    <property type="match status" value="1"/>
</dbReference>
<name>A0A2M7WS96_9BACT</name>
<dbReference type="EC" id="3.1.-.-" evidence="7"/>
<evidence type="ECO:0000256" key="2">
    <source>
        <dbReference type="ARBA" id="ARBA00022722"/>
    </source>
</evidence>
<sequence>MNTAPARLPAGRFSIPFTNLKNSVLGLDFELSLVFVDNIFSKRLNRTYRGKNKSADVLSFPLSKKSGEIFIDLITAKKEMGKFQMPYRKFVTFLFIHGLLHLKGMKHGTTMERREKKLLNDASNYSRYRHRDL</sequence>
<dbReference type="GO" id="GO:0004222">
    <property type="term" value="F:metalloendopeptidase activity"/>
    <property type="evidence" value="ECO:0007669"/>
    <property type="project" value="InterPro"/>
</dbReference>
<keyword evidence="7" id="KW-0963">Cytoplasm</keyword>
<keyword evidence="4 7" id="KW-0255">Endonuclease</keyword>
<evidence type="ECO:0000313" key="8">
    <source>
        <dbReference type="EMBL" id="PJA32868.1"/>
    </source>
</evidence>
<evidence type="ECO:0000256" key="3">
    <source>
        <dbReference type="ARBA" id="ARBA00022723"/>
    </source>
</evidence>
<evidence type="ECO:0000256" key="7">
    <source>
        <dbReference type="HAMAP-Rule" id="MF_00009"/>
    </source>
</evidence>
<dbReference type="EMBL" id="PFXF01000018">
    <property type="protein sequence ID" value="PJA32868.1"/>
    <property type="molecule type" value="Genomic_DNA"/>
</dbReference>
<dbReference type="InterPro" id="IPR002036">
    <property type="entry name" value="YbeY"/>
</dbReference>
<protein>
    <recommendedName>
        <fullName evidence="7">Endoribonuclease YbeY</fullName>
        <ecNumber evidence="7">3.1.-.-</ecNumber>
    </recommendedName>
</protein>
<comment type="similarity">
    <text evidence="1 7">Belongs to the endoribonuclease YbeY family.</text>
</comment>
<keyword evidence="7" id="KW-0690">Ribosome biogenesis</keyword>
<reference evidence="9" key="1">
    <citation type="submission" date="2017-09" db="EMBL/GenBank/DDBJ databases">
        <title>Depth-based differentiation of microbial function through sediment-hosted aquifers and enrichment of novel symbionts in the deep terrestrial subsurface.</title>
        <authorList>
            <person name="Probst A.J."/>
            <person name="Ladd B."/>
            <person name="Jarett J.K."/>
            <person name="Geller-Mcgrath D.E."/>
            <person name="Sieber C.M.K."/>
            <person name="Emerson J.B."/>
            <person name="Anantharaman K."/>
            <person name="Thomas B.C."/>
            <person name="Malmstrom R."/>
            <person name="Stieglmeier M."/>
            <person name="Klingl A."/>
            <person name="Woyke T."/>
            <person name="Ryan C.M."/>
            <person name="Banfield J.F."/>
        </authorList>
    </citation>
    <scope>NUCLEOTIDE SEQUENCE [LARGE SCALE GENOMIC DNA]</scope>
</reference>
<evidence type="ECO:0000256" key="5">
    <source>
        <dbReference type="ARBA" id="ARBA00022801"/>
    </source>
</evidence>
<comment type="subcellular location">
    <subcellularLocation>
        <location evidence="7">Cytoplasm</location>
    </subcellularLocation>
</comment>
<dbReference type="Proteomes" id="UP000230758">
    <property type="component" value="Unassembled WGS sequence"/>
</dbReference>